<organism evidence="2 3">
    <name type="scientific">Candidatus Propionivibrio aalborgensis</name>
    <dbReference type="NCBI Taxonomy" id="1860101"/>
    <lineage>
        <taxon>Bacteria</taxon>
        <taxon>Pseudomonadati</taxon>
        <taxon>Pseudomonadota</taxon>
        <taxon>Betaproteobacteria</taxon>
        <taxon>Rhodocyclales</taxon>
        <taxon>Rhodocyclaceae</taxon>
        <taxon>Propionivibrio</taxon>
    </lineage>
</organism>
<evidence type="ECO:0000313" key="3">
    <source>
        <dbReference type="Proteomes" id="UP000199600"/>
    </source>
</evidence>
<keyword evidence="1" id="KW-0732">Signal</keyword>
<name>A0A1A8XUT6_9RHOO</name>
<dbReference type="RefSeq" id="WP_186410977.1">
    <property type="nucleotide sequence ID" value="NZ_FLQY01000147.1"/>
</dbReference>
<protein>
    <submittedName>
        <fullName evidence="2">Uncharacterized protein</fullName>
    </submittedName>
</protein>
<feature type="chain" id="PRO_5008381758" evidence="1">
    <location>
        <begin position="22"/>
        <end position="192"/>
    </location>
</feature>
<keyword evidence="3" id="KW-1185">Reference proteome</keyword>
<evidence type="ECO:0000256" key="1">
    <source>
        <dbReference type="SAM" id="SignalP"/>
    </source>
</evidence>
<sequence length="192" mass="20922">MNRLTAILSTFVMLVLMTACGSVPPAPTDRFYRLQPVQVPSAPVALSGAVAVHAFSADSLYAERPIIYSEEASQRQLRQYHYHLWLYPPAQLVRENFLASLGGALNLAGDGQAPNVIDGRIVNLERVLSGRNSTAVVALELSLKTGGRTRLQKTYRAEQRASDDTLGAFAVAMEQALGKIYSEFLADVAQSR</sequence>
<evidence type="ECO:0000313" key="2">
    <source>
        <dbReference type="EMBL" id="SBT07713.1"/>
    </source>
</evidence>
<dbReference type="EMBL" id="FLQY01000147">
    <property type="protein sequence ID" value="SBT07713.1"/>
    <property type="molecule type" value="Genomic_DNA"/>
</dbReference>
<feature type="signal peptide" evidence="1">
    <location>
        <begin position="1"/>
        <end position="21"/>
    </location>
</feature>
<proteinExistence type="predicted"/>
<dbReference type="PROSITE" id="PS51257">
    <property type="entry name" value="PROKAR_LIPOPROTEIN"/>
    <property type="match status" value="1"/>
</dbReference>
<accession>A0A1A8XUT6</accession>
<dbReference type="AlphaFoldDB" id="A0A1A8XUT6"/>
<dbReference type="Gene3D" id="3.40.50.10610">
    <property type="entry name" value="ABC-type transport auxiliary lipoprotein component"/>
    <property type="match status" value="1"/>
</dbReference>
<gene>
    <name evidence="2" type="ORF">PROAA_2300013</name>
</gene>
<reference evidence="2 3" key="1">
    <citation type="submission" date="2016-06" db="EMBL/GenBank/DDBJ databases">
        <authorList>
            <person name="Kjaerup R.B."/>
            <person name="Dalgaard T.S."/>
            <person name="Juul-Madsen H.R."/>
        </authorList>
    </citation>
    <scope>NUCLEOTIDE SEQUENCE [LARGE SCALE GENOMIC DNA]</scope>
    <source>
        <strain evidence="2">2</strain>
    </source>
</reference>
<dbReference type="Proteomes" id="UP000199600">
    <property type="component" value="Unassembled WGS sequence"/>
</dbReference>
<dbReference type="SUPFAM" id="SSF159594">
    <property type="entry name" value="XCC0632-like"/>
    <property type="match status" value="1"/>
</dbReference>